<dbReference type="STRING" id="1848.SAMN05443637_13523"/>
<reference evidence="1 2" key="1">
    <citation type="submission" date="2016-11" db="EMBL/GenBank/DDBJ databases">
        <authorList>
            <person name="Jaros S."/>
            <person name="Januszkiewicz K."/>
            <person name="Wedrychowicz H."/>
        </authorList>
    </citation>
    <scope>NUCLEOTIDE SEQUENCE [LARGE SCALE GENOMIC DNA]</scope>
    <source>
        <strain evidence="1 2">DSM 43832</strain>
    </source>
</reference>
<sequence length="134" mass="14175">MANAFYGKGREGFALGEVDWVDDTIKVIAVDLADYTPSLSTHDFLDDIPSGARVANAALTNKTATLGVLDADDTTMTSVVGDQFEALVIMKDTGNEATSRLLIFIDTDTNGPISLTPNGGDVLIEWHANGIATL</sequence>
<dbReference type="OrthoDB" id="6691729at2"/>
<keyword evidence="2" id="KW-1185">Reference proteome</keyword>
<organism evidence="1 2">
    <name type="scientific">Pseudonocardia thermophila</name>
    <dbReference type="NCBI Taxonomy" id="1848"/>
    <lineage>
        <taxon>Bacteria</taxon>
        <taxon>Bacillati</taxon>
        <taxon>Actinomycetota</taxon>
        <taxon>Actinomycetes</taxon>
        <taxon>Pseudonocardiales</taxon>
        <taxon>Pseudonocardiaceae</taxon>
        <taxon>Pseudonocardia</taxon>
    </lineage>
</organism>
<dbReference type="RefSeq" id="WP_073460576.1">
    <property type="nucleotide sequence ID" value="NZ_FRAP01000035.1"/>
</dbReference>
<name>A0A1M7BE90_PSETH</name>
<proteinExistence type="predicted"/>
<gene>
    <name evidence="1" type="ORF">SAMN05443637_13523</name>
</gene>
<evidence type="ECO:0000313" key="2">
    <source>
        <dbReference type="Proteomes" id="UP000184363"/>
    </source>
</evidence>
<protein>
    <submittedName>
        <fullName evidence="1">Uncharacterized protein</fullName>
    </submittedName>
</protein>
<dbReference type="AlphaFoldDB" id="A0A1M7BE90"/>
<dbReference type="Proteomes" id="UP000184363">
    <property type="component" value="Unassembled WGS sequence"/>
</dbReference>
<evidence type="ECO:0000313" key="1">
    <source>
        <dbReference type="EMBL" id="SHL53244.1"/>
    </source>
</evidence>
<accession>A0A1M7BE90</accession>
<dbReference type="EMBL" id="FRAP01000035">
    <property type="protein sequence ID" value="SHL53244.1"/>
    <property type="molecule type" value="Genomic_DNA"/>
</dbReference>